<dbReference type="AlphaFoldDB" id="A0A1R4JC50"/>
<gene>
    <name evidence="2" type="ORF">FM114_06740</name>
</gene>
<sequence length="60" mass="6326">MPHHQGLAGQADKMYERGTNGARTGGVPLRGVGPDDPAQPTAGENSPTEHVFPPIDYPTM</sequence>
<protein>
    <submittedName>
        <fullName evidence="2">Uncharacterized protein</fullName>
    </submittedName>
</protein>
<dbReference type="Proteomes" id="UP000188342">
    <property type="component" value="Unassembled WGS sequence"/>
</dbReference>
<accession>A0A1R4JC50</accession>
<evidence type="ECO:0000313" key="3">
    <source>
        <dbReference type="Proteomes" id="UP000188342"/>
    </source>
</evidence>
<dbReference type="EMBL" id="FUKQ01000025">
    <property type="protein sequence ID" value="SJN29608.1"/>
    <property type="molecule type" value="Genomic_DNA"/>
</dbReference>
<feature type="region of interest" description="Disordered" evidence="1">
    <location>
        <begin position="1"/>
        <end position="60"/>
    </location>
</feature>
<organism evidence="2 3">
    <name type="scientific">Luteococcus japonicus LSP_Lj1</name>
    <dbReference type="NCBI Taxonomy" id="1255658"/>
    <lineage>
        <taxon>Bacteria</taxon>
        <taxon>Bacillati</taxon>
        <taxon>Actinomycetota</taxon>
        <taxon>Actinomycetes</taxon>
        <taxon>Propionibacteriales</taxon>
        <taxon>Propionibacteriaceae</taxon>
        <taxon>Luteococcus</taxon>
    </lineage>
</organism>
<dbReference type="STRING" id="1255658.FM114_06740"/>
<reference evidence="2 3" key="1">
    <citation type="submission" date="2017-02" db="EMBL/GenBank/DDBJ databases">
        <authorList>
            <person name="Peterson S.W."/>
        </authorList>
    </citation>
    <scope>NUCLEOTIDE SEQUENCE [LARGE SCALE GENOMIC DNA]</scope>
    <source>
        <strain evidence="2 3">LSP_Lj1</strain>
    </source>
</reference>
<evidence type="ECO:0000313" key="2">
    <source>
        <dbReference type="EMBL" id="SJN29608.1"/>
    </source>
</evidence>
<proteinExistence type="predicted"/>
<keyword evidence="3" id="KW-1185">Reference proteome</keyword>
<name>A0A1R4JC50_9ACTN</name>
<evidence type="ECO:0000256" key="1">
    <source>
        <dbReference type="SAM" id="MobiDB-lite"/>
    </source>
</evidence>